<protein>
    <recommendedName>
        <fullName evidence="1">Endonuclease/exonuclease/phosphatase domain-containing protein</fullName>
    </recommendedName>
</protein>
<dbReference type="HOGENOM" id="CLU_018889_0_0_1"/>
<reference evidence="2 4" key="2">
    <citation type="journal article" date="2013" name="Nature">
        <title>Insights into bilaterian evolution from three spiralian genomes.</title>
        <authorList>
            <person name="Simakov O."/>
            <person name="Marletaz F."/>
            <person name="Cho S.J."/>
            <person name="Edsinger-Gonzales E."/>
            <person name="Havlak P."/>
            <person name="Hellsten U."/>
            <person name="Kuo D.H."/>
            <person name="Larsson T."/>
            <person name="Lv J."/>
            <person name="Arendt D."/>
            <person name="Savage R."/>
            <person name="Osoegawa K."/>
            <person name="de Jong P."/>
            <person name="Grimwood J."/>
            <person name="Chapman J.A."/>
            <person name="Shapiro H."/>
            <person name="Aerts A."/>
            <person name="Otillar R.P."/>
            <person name="Terry A.Y."/>
            <person name="Boore J.L."/>
            <person name="Grigoriev I.V."/>
            <person name="Lindberg D.R."/>
            <person name="Seaver E.C."/>
            <person name="Weisblat D.A."/>
            <person name="Putnam N.H."/>
            <person name="Rokhsar D.S."/>
        </authorList>
    </citation>
    <scope>NUCLEOTIDE SEQUENCE</scope>
    <source>
        <strain evidence="2 4">I ESC-2004</strain>
    </source>
</reference>
<reference evidence="4" key="1">
    <citation type="submission" date="2012-12" db="EMBL/GenBank/DDBJ databases">
        <authorList>
            <person name="Hellsten U."/>
            <person name="Grimwood J."/>
            <person name="Chapman J.A."/>
            <person name="Shapiro H."/>
            <person name="Aerts A."/>
            <person name="Otillar R.P."/>
            <person name="Terry A.Y."/>
            <person name="Boore J.L."/>
            <person name="Simakov O."/>
            <person name="Marletaz F."/>
            <person name="Cho S.-J."/>
            <person name="Edsinger-Gonzales E."/>
            <person name="Havlak P."/>
            <person name="Kuo D.-H."/>
            <person name="Larsson T."/>
            <person name="Lv J."/>
            <person name="Arendt D."/>
            <person name="Savage R."/>
            <person name="Osoegawa K."/>
            <person name="de Jong P."/>
            <person name="Lindberg D.R."/>
            <person name="Seaver E.C."/>
            <person name="Weisblat D.A."/>
            <person name="Putnam N.H."/>
            <person name="Grigoriev I.V."/>
            <person name="Rokhsar D.S."/>
        </authorList>
    </citation>
    <scope>NUCLEOTIDE SEQUENCE</scope>
    <source>
        <strain evidence="4">I ESC-2004</strain>
    </source>
</reference>
<dbReference type="EMBL" id="AMQN01005880">
    <property type="status" value="NOT_ANNOTATED_CDS"/>
    <property type="molecule type" value="Genomic_DNA"/>
</dbReference>
<keyword evidence="4" id="KW-1185">Reference proteome</keyword>
<dbReference type="GO" id="GO:0003824">
    <property type="term" value="F:catalytic activity"/>
    <property type="evidence" value="ECO:0007669"/>
    <property type="project" value="InterPro"/>
</dbReference>
<dbReference type="InterPro" id="IPR036691">
    <property type="entry name" value="Endo/exonu/phosph_ase_sf"/>
</dbReference>
<evidence type="ECO:0000259" key="1">
    <source>
        <dbReference type="Pfam" id="PF14529"/>
    </source>
</evidence>
<accession>R7UWI4</accession>
<reference evidence="3" key="3">
    <citation type="submission" date="2015-06" db="UniProtKB">
        <authorList>
            <consortium name="EnsemblMetazoa"/>
        </authorList>
    </citation>
    <scope>IDENTIFICATION</scope>
</reference>
<proteinExistence type="predicted"/>
<gene>
    <name evidence="2" type="ORF">CAPTEDRAFT_203077</name>
</gene>
<evidence type="ECO:0000313" key="2">
    <source>
        <dbReference type="EMBL" id="ELU10983.1"/>
    </source>
</evidence>
<dbReference type="EnsemblMetazoa" id="CapteT203077">
    <property type="protein sequence ID" value="CapteP203077"/>
    <property type="gene ID" value="CapteG203077"/>
</dbReference>
<dbReference type="InterPro" id="IPR005135">
    <property type="entry name" value="Endo/exonuclease/phosphatase"/>
</dbReference>
<dbReference type="SUPFAM" id="SSF56219">
    <property type="entry name" value="DNase I-like"/>
    <property type="match status" value="1"/>
</dbReference>
<dbReference type="AlphaFoldDB" id="R7UWI4"/>
<name>R7UWI4_CAPTE</name>
<sequence length="734" mass="83392">MKSLAECICEFYNPDEVYVAREMLWDVYGQPITACGAKKTRRVQPPADIQTARPFADDITIWVGMLVNSHPEEMCTKSYALDLRRVPPCPPEEINMFSVVARITALEKSLEASLNANASWPLPGDAPHGSRPQTANQFRSLRRESETAPKTMMRTDTQGAIVNHTDPDLSWTKVIKKRTQKVEVRKKVRSAVKALPVVTGVGTDANLKGSTPVNHIFVNRVDYECTEETMRRFLEKKGVEIINIHKTSKEHANSASFRITVPKNQVESTLKADFWPCGIMCREWIMVGNLMPLMMTPMTKMRLTQTIMLTTPVEHWYLDTDISNIAQYIDNVEGVGVSGMEDSQLISGRPYGGYAFVYRNSLKCTVTVLNTQSRRLCAATLTMPGNIQILLCNVYMPCDMQHDTHEVYLTILSEIDSIMSVNANLDYVILGGDFNTDMGRLRSAHTGFLTEFCSASGLNMCINHNVSSVDYIYENDCLEARSEIDHFILSENLNEEITLYCSLHEGDNTSDHNPVLLHFSVRIEHMPSDHPPNTSQNRVSWHRASSRDILAYKEMLSVCLEVDKYYDDIVRAMRSSAEVTIPVCKKSGKASWSTHVKQFQEDAIFWNRIWVENGRPTTGSLSNIRRSTRAQYRRASRWVVRNQDKLSADRMAQALASNSSRDLWGEVKKKANKVRDKPIIVDDADGELEVCEMFKFKYESLYSSVSFNENDINEFIDQNFDDVCCWVVLSQPFF</sequence>
<feature type="domain" description="Endonuclease/exonuclease/phosphatase" evidence="1">
    <location>
        <begin position="389"/>
        <end position="515"/>
    </location>
</feature>
<dbReference type="EMBL" id="KB297068">
    <property type="protein sequence ID" value="ELU10983.1"/>
    <property type="molecule type" value="Genomic_DNA"/>
</dbReference>
<dbReference type="Proteomes" id="UP000014760">
    <property type="component" value="Unassembled WGS sequence"/>
</dbReference>
<dbReference type="OrthoDB" id="7476844at2759"/>
<dbReference type="Pfam" id="PF14529">
    <property type="entry name" value="Exo_endo_phos_2"/>
    <property type="match status" value="1"/>
</dbReference>
<dbReference type="Gene3D" id="3.60.10.10">
    <property type="entry name" value="Endonuclease/exonuclease/phosphatase"/>
    <property type="match status" value="1"/>
</dbReference>
<organism evidence="2">
    <name type="scientific">Capitella teleta</name>
    <name type="common">Polychaete worm</name>
    <dbReference type="NCBI Taxonomy" id="283909"/>
    <lineage>
        <taxon>Eukaryota</taxon>
        <taxon>Metazoa</taxon>
        <taxon>Spiralia</taxon>
        <taxon>Lophotrochozoa</taxon>
        <taxon>Annelida</taxon>
        <taxon>Polychaeta</taxon>
        <taxon>Sedentaria</taxon>
        <taxon>Scolecida</taxon>
        <taxon>Capitellidae</taxon>
        <taxon>Capitella</taxon>
    </lineage>
</organism>
<evidence type="ECO:0000313" key="3">
    <source>
        <dbReference type="EnsemblMetazoa" id="CapteP203077"/>
    </source>
</evidence>
<evidence type="ECO:0000313" key="4">
    <source>
        <dbReference type="Proteomes" id="UP000014760"/>
    </source>
</evidence>